<dbReference type="OrthoDB" id="9776279at2"/>
<keyword evidence="3" id="KW-1185">Reference proteome</keyword>
<name>A0A0F7K224_9GAMM</name>
<keyword evidence="1" id="KW-0732">Signal</keyword>
<feature type="chain" id="PRO_5002517790" description="DUF3530 family protein" evidence="1">
    <location>
        <begin position="20"/>
        <end position="273"/>
    </location>
</feature>
<organism evidence="2 3">
    <name type="scientific">Sedimenticola thiotaurini</name>
    <dbReference type="NCBI Taxonomy" id="1543721"/>
    <lineage>
        <taxon>Bacteria</taxon>
        <taxon>Pseudomonadati</taxon>
        <taxon>Pseudomonadota</taxon>
        <taxon>Gammaproteobacteria</taxon>
        <taxon>Chromatiales</taxon>
        <taxon>Sedimenticolaceae</taxon>
        <taxon>Sedimenticola</taxon>
    </lineage>
</organism>
<dbReference type="RefSeq" id="WP_046860169.1">
    <property type="nucleotide sequence ID" value="NZ_CP011412.1"/>
</dbReference>
<evidence type="ECO:0000313" key="2">
    <source>
        <dbReference type="EMBL" id="AKH21240.1"/>
    </source>
</evidence>
<evidence type="ECO:0008006" key="4">
    <source>
        <dbReference type="Google" id="ProtNLM"/>
    </source>
</evidence>
<dbReference type="Proteomes" id="UP000034410">
    <property type="component" value="Chromosome"/>
</dbReference>
<feature type="signal peptide" evidence="1">
    <location>
        <begin position="1"/>
        <end position="19"/>
    </location>
</feature>
<evidence type="ECO:0000313" key="3">
    <source>
        <dbReference type="Proteomes" id="UP000034410"/>
    </source>
</evidence>
<dbReference type="InterPro" id="IPR029058">
    <property type="entry name" value="AB_hydrolase_fold"/>
</dbReference>
<evidence type="ECO:0000256" key="1">
    <source>
        <dbReference type="SAM" id="SignalP"/>
    </source>
</evidence>
<dbReference type="PROSITE" id="PS51257">
    <property type="entry name" value="PROKAR_LIPOPROTEIN"/>
    <property type="match status" value="1"/>
</dbReference>
<dbReference type="Gene3D" id="3.40.50.1820">
    <property type="entry name" value="alpha/beta hydrolase"/>
    <property type="match status" value="1"/>
</dbReference>
<dbReference type="AlphaFoldDB" id="A0A0F7K224"/>
<gene>
    <name evidence="2" type="ORF">AAY24_13690</name>
</gene>
<dbReference type="EMBL" id="CP011412">
    <property type="protein sequence ID" value="AKH21240.1"/>
    <property type="molecule type" value="Genomic_DNA"/>
</dbReference>
<reference evidence="2 3" key="1">
    <citation type="journal article" date="2015" name="Genome Announc.">
        <title>Complete Genome Sequence of Sedimenticola thiotaurini Strain SIP-G1, a Polyphosphate- and Polyhydroxyalkanoate-Accumulating Sulfur-Oxidizing Gammaproteobacterium Isolated from Salt Marsh Sediments.</title>
        <authorList>
            <person name="Flood B.E."/>
            <person name="Jones D.S."/>
            <person name="Bailey J.V."/>
        </authorList>
    </citation>
    <scope>NUCLEOTIDE SEQUENCE [LARGE SCALE GENOMIC DNA]</scope>
    <source>
        <strain evidence="2 3">SIP-G1</strain>
    </source>
</reference>
<accession>A0A0F7K224</accession>
<dbReference type="InterPro" id="IPR022529">
    <property type="entry name" value="DUF3530"/>
</dbReference>
<dbReference type="Pfam" id="PF12048">
    <property type="entry name" value="DUF3530"/>
    <property type="match status" value="2"/>
</dbReference>
<proteinExistence type="predicted"/>
<sequence>MQIKCLLPILLLLACPLWASDLAREGRIAAEIRDGLVVGEPVMLQADGNDFFTLYTQEQSTYSHGAVILLHGRGAHPDWADVIHPLRVGLPGYGWKTLSIQLPIAAADASGWVYTELIPEAFPRITAAVEYLKQQDVTNIVLVGHSLGARMGVEYLAQTVPEEVKAYVAIGLSARKEGPGDSTLAALGKLQLPLLDIYGSQDLDAVLQSGPERARAARLAENPGYRQRQIAGADHFFTGLDDTLLAEVRAWLGRIAADVQVQQNNLDVNVNTN</sequence>
<protein>
    <recommendedName>
        <fullName evidence="4">DUF3530 family protein</fullName>
    </recommendedName>
</protein>
<dbReference type="SUPFAM" id="SSF53474">
    <property type="entry name" value="alpha/beta-Hydrolases"/>
    <property type="match status" value="1"/>
</dbReference>
<dbReference type="KEGG" id="seds:AAY24_13690"/>